<dbReference type="EMBL" id="CP010401">
    <property type="protein sequence ID" value="ALE03151.1"/>
    <property type="molecule type" value="Genomic_DNA"/>
</dbReference>
<organism evidence="2 3">
    <name type="scientific">Bartonella ancashensis</name>
    <dbReference type="NCBI Taxonomy" id="1318743"/>
    <lineage>
        <taxon>Bacteria</taxon>
        <taxon>Pseudomonadati</taxon>
        <taxon>Pseudomonadota</taxon>
        <taxon>Alphaproteobacteria</taxon>
        <taxon>Hyphomicrobiales</taxon>
        <taxon>Bartonellaceae</taxon>
        <taxon>Bartonella</taxon>
    </lineage>
</organism>
<keyword evidence="1" id="KW-0472">Membrane</keyword>
<dbReference type="Proteomes" id="UP000057213">
    <property type="component" value="Chromosome"/>
</dbReference>
<evidence type="ECO:0000313" key="3">
    <source>
        <dbReference type="Proteomes" id="UP000057213"/>
    </source>
</evidence>
<reference evidence="2 3" key="1">
    <citation type="journal article" date="2015" name="Genome Announc.">
        <title>Complete Genome Sequence of Bartonella ancashensis Strain 20.00, Isolated from the Blood of a Patient with Verruga Peruana.</title>
        <authorList>
            <person name="Hang J."/>
            <person name="Mullins K.E."/>
            <person name="Clifford R.J."/>
            <person name="Onmus-Leone F."/>
            <person name="Yang Y."/>
            <person name="Jiang J."/>
            <person name="Leguia M."/>
            <person name="Kasper M.R."/>
            <person name="Maguina C."/>
            <person name="Lesho E.P."/>
            <person name="Jarman R.G."/>
            <person name="Richards A.L."/>
            <person name="Blazes D."/>
        </authorList>
    </citation>
    <scope>NUCLEOTIDE SEQUENCE [LARGE SCALE GENOMIC DNA]</scope>
    <source>
        <strain evidence="2 3">20.00</strain>
    </source>
</reference>
<keyword evidence="1" id="KW-0812">Transmembrane</keyword>
<keyword evidence="3" id="KW-1185">Reference proteome</keyword>
<proteinExistence type="predicted"/>
<evidence type="ECO:0000313" key="2">
    <source>
        <dbReference type="EMBL" id="ALE03151.1"/>
    </source>
</evidence>
<feature type="transmembrane region" description="Helical" evidence="1">
    <location>
        <begin position="14"/>
        <end position="35"/>
    </location>
</feature>
<evidence type="ECO:0000256" key="1">
    <source>
        <dbReference type="SAM" id="Phobius"/>
    </source>
</evidence>
<gene>
    <name evidence="2" type="ORF">PU02_0337</name>
</gene>
<protein>
    <submittedName>
        <fullName evidence="2">Uncharacterized protein</fullName>
    </submittedName>
</protein>
<dbReference type="KEGG" id="banc:PU02_0337"/>
<keyword evidence="1" id="KW-1133">Transmembrane helix</keyword>
<name>A0A0M3T2N4_9HYPH</name>
<sequence length="37" mass="4417">MGQFALLNNAFRRLITHGIKEAFVFQFFFLVFFIFDA</sequence>
<accession>A0A0M3T2N4</accession>
<dbReference type="AlphaFoldDB" id="A0A0M3T2N4"/>
<dbReference type="STRING" id="1318743.PU02_0337"/>